<dbReference type="EMBL" id="JBFOLK010000001">
    <property type="protein sequence ID" value="KAL2543081.1"/>
    <property type="molecule type" value="Genomic_DNA"/>
</dbReference>
<dbReference type="PANTHER" id="PTHR11017:SF385">
    <property type="entry name" value="DISEASE RESISTANCE PROTEIN (TIR-NBS-LRR CLASS)-RELATED"/>
    <property type="match status" value="1"/>
</dbReference>
<dbReference type="AlphaFoldDB" id="A0ABD1W0Q5"/>
<keyword evidence="4" id="KW-1185">Reference proteome</keyword>
<organism evidence="3 4">
    <name type="scientific">Abeliophyllum distichum</name>
    <dbReference type="NCBI Taxonomy" id="126358"/>
    <lineage>
        <taxon>Eukaryota</taxon>
        <taxon>Viridiplantae</taxon>
        <taxon>Streptophyta</taxon>
        <taxon>Embryophyta</taxon>
        <taxon>Tracheophyta</taxon>
        <taxon>Spermatophyta</taxon>
        <taxon>Magnoliopsida</taxon>
        <taxon>eudicotyledons</taxon>
        <taxon>Gunneridae</taxon>
        <taxon>Pentapetalae</taxon>
        <taxon>asterids</taxon>
        <taxon>lamiids</taxon>
        <taxon>Lamiales</taxon>
        <taxon>Oleaceae</taxon>
        <taxon>Forsythieae</taxon>
        <taxon>Abeliophyllum</taxon>
    </lineage>
</organism>
<keyword evidence="1" id="KW-0433">Leucine-rich repeat</keyword>
<dbReference type="SUPFAM" id="SSF52200">
    <property type="entry name" value="Toll/Interleukin receptor TIR domain"/>
    <property type="match status" value="1"/>
</dbReference>
<dbReference type="InterPro" id="IPR000157">
    <property type="entry name" value="TIR_dom"/>
</dbReference>
<sequence>MDRGDEIAPSLLEAIEDSAAAVVVISENYASSRWCLEELPRICELRKLVLPVFFRVDPSDVRRQKGPFEKDVESLEKKCGVDKVKRWRNAMERVGGISGWVYNESFDGREETHLIESLVKRILNELNNSPVVVAPYIVGLDFPVKEVMKLLGVGNSAPQLLGFLGTGGIGKTTLAKAVYNKLARHFEYRSFISNVREAFAKPDGLLLLRNNLIKDLSKSSQHHVDGNNAFMSVIRRIFQEKQVLLVLDDVDDASQLNELDIHREWFHEGSQIIISTRNRDALPSDLVNEIYEVRQLGPSDSLKLFSYHALRLEKPNDTFLNLSDQIVSITGGLPLALQVFGSFLFDKRRLEEWPDALEKLKKIRPNHL</sequence>
<dbReference type="Pfam" id="PF00931">
    <property type="entry name" value="NB-ARC"/>
    <property type="match status" value="1"/>
</dbReference>
<evidence type="ECO:0000313" key="4">
    <source>
        <dbReference type="Proteomes" id="UP001604336"/>
    </source>
</evidence>
<dbReference type="PROSITE" id="PS50104">
    <property type="entry name" value="TIR"/>
    <property type="match status" value="1"/>
</dbReference>
<dbReference type="SMART" id="SM00382">
    <property type="entry name" value="AAA"/>
    <property type="match status" value="1"/>
</dbReference>
<dbReference type="Pfam" id="PF01582">
    <property type="entry name" value="TIR"/>
    <property type="match status" value="1"/>
</dbReference>
<dbReference type="PANTHER" id="PTHR11017">
    <property type="entry name" value="LEUCINE-RICH REPEAT-CONTAINING PROTEIN"/>
    <property type="match status" value="1"/>
</dbReference>
<keyword evidence="3" id="KW-0812">Transmembrane</keyword>
<dbReference type="SMART" id="SM00255">
    <property type="entry name" value="TIR"/>
    <property type="match status" value="1"/>
</dbReference>
<feature type="domain" description="TIR" evidence="2">
    <location>
        <begin position="1"/>
        <end position="126"/>
    </location>
</feature>
<dbReference type="InterPro" id="IPR042197">
    <property type="entry name" value="Apaf_helical"/>
</dbReference>
<dbReference type="InterPro" id="IPR002182">
    <property type="entry name" value="NB-ARC"/>
</dbReference>
<dbReference type="InterPro" id="IPR044974">
    <property type="entry name" value="Disease_R_plants"/>
</dbReference>
<dbReference type="InterPro" id="IPR003593">
    <property type="entry name" value="AAA+_ATPase"/>
</dbReference>
<dbReference type="PRINTS" id="PR00364">
    <property type="entry name" value="DISEASERSIST"/>
</dbReference>
<dbReference type="Gene3D" id="1.10.8.430">
    <property type="entry name" value="Helical domain of apoptotic protease-activating factors"/>
    <property type="match status" value="1"/>
</dbReference>
<protein>
    <submittedName>
        <fullName evidence="3">Transmembrane receptor</fullName>
    </submittedName>
</protein>
<evidence type="ECO:0000259" key="2">
    <source>
        <dbReference type="PROSITE" id="PS50104"/>
    </source>
</evidence>
<accession>A0ABD1W0Q5</accession>
<name>A0ABD1W0Q5_9LAMI</name>
<dbReference type="Gene3D" id="3.40.50.300">
    <property type="entry name" value="P-loop containing nucleotide triphosphate hydrolases"/>
    <property type="match status" value="1"/>
</dbReference>
<keyword evidence="3" id="KW-0472">Membrane</keyword>
<comment type="caution">
    <text evidence="3">The sequence shown here is derived from an EMBL/GenBank/DDBJ whole genome shotgun (WGS) entry which is preliminary data.</text>
</comment>
<dbReference type="InterPro" id="IPR035897">
    <property type="entry name" value="Toll_tir_struct_dom_sf"/>
</dbReference>
<evidence type="ECO:0000256" key="1">
    <source>
        <dbReference type="ARBA" id="ARBA00022614"/>
    </source>
</evidence>
<dbReference type="Gene3D" id="3.40.50.10140">
    <property type="entry name" value="Toll/interleukin-1 receptor homology (TIR) domain"/>
    <property type="match status" value="1"/>
</dbReference>
<reference evidence="4" key="1">
    <citation type="submission" date="2024-07" db="EMBL/GenBank/DDBJ databases">
        <title>Two chromosome-level genome assemblies of Korean endemic species Abeliophyllum distichum and Forsythia ovata (Oleaceae).</title>
        <authorList>
            <person name="Jang H."/>
        </authorList>
    </citation>
    <scope>NUCLEOTIDE SEQUENCE [LARGE SCALE GENOMIC DNA]</scope>
</reference>
<gene>
    <name evidence="3" type="ORF">Adt_04059</name>
</gene>
<dbReference type="InterPro" id="IPR027417">
    <property type="entry name" value="P-loop_NTPase"/>
</dbReference>
<evidence type="ECO:0000313" key="3">
    <source>
        <dbReference type="EMBL" id="KAL2543081.1"/>
    </source>
</evidence>
<keyword evidence="3" id="KW-0675">Receptor</keyword>
<dbReference type="SUPFAM" id="SSF52540">
    <property type="entry name" value="P-loop containing nucleoside triphosphate hydrolases"/>
    <property type="match status" value="1"/>
</dbReference>
<dbReference type="Proteomes" id="UP001604336">
    <property type="component" value="Unassembled WGS sequence"/>
</dbReference>
<proteinExistence type="predicted"/>